<protein>
    <submittedName>
        <fullName evidence="2">Uncharacterized protein</fullName>
    </submittedName>
</protein>
<evidence type="ECO:0000313" key="3">
    <source>
        <dbReference type="Proteomes" id="UP000198618"/>
    </source>
</evidence>
<feature type="compositionally biased region" description="Basic and acidic residues" evidence="1">
    <location>
        <begin position="25"/>
        <end position="41"/>
    </location>
</feature>
<evidence type="ECO:0000313" key="2">
    <source>
        <dbReference type="EMBL" id="SES64472.1"/>
    </source>
</evidence>
<dbReference type="AlphaFoldDB" id="A0A1H9Y7T3"/>
<sequence length="52" mass="5936">MVNQDFDKFIKYQKKEKAIYPGHPKRGEKASGKMSDRKVSTEHPGATGRDIE</sequence>
<gene>
    <name evidence="2" type="ORF">SAMN05216389_101224</name>
</gene>
<evidence type="ECO:0000256" key="1">
    <source>
        <dbReference type="SAM" id="MobiDB-lite"/>
    </source>
</evidence>
<dbReference type="EMBL" id="FOHE01000001">
    <property type="protein sequence ID" value="SES64472.1"/>
    <property type="molecule type" value="Genomic_DNA"/>
</dbReference>
<dbReference type="Proteomes" id="UP000198618">
    <property type="component" value="Unassembled WGS sequence"/>
</dbReference>
<name>A0A1H9Y7T3_9BACI</name>
<feature type="region of interest" description="Disordered" evidence="1">
    <location>
        <begin position="17"/>
        <end position="52"/>
    </location>
</feature>
<dbReference type="STRING" id="930131.SAMN05216389_101224"/>
<proteinExistence type="predicted"/>
<keyword evidence="3" id="KW-1185">Reference proteome</keyword>
<reference evidence="2 3" key="1">
    <citation type="submission" date="2016-10" db="EMBL/GenBank/DDBJ databases">
        <authorList>
            <person name="de Groot N.N."/>
        </authorList>
    </citation>
    <scope>NUCLEOTIDE SEQUENCE [LARGE SCALE GENOMIC DNA]</scope>
    <source>
        <strain evidence="2 3">IBRC-M 10780</strain>
    </source>
</reference>
<dbReference type="RefSeq" id="WP_170840622.1">
    <property type="nucleotide sequence ID" value="NZ_FOHE01000001.1"/>
</dbReference>
<organism evidence="2 3">
    <name type="scientific">Oceanobacillus limi</name>
    <dbReference type="NCBI Taxonomy" id="930131"/>
    <lineage>
        <taxon>Bacteria</taxon>
        <taxon>Bacillati</taxon>
        <taxon>Bacillota</taxon>
        <taxon>Bacilli</taxon>
        <taxon>Bacillales</taxon>
        <taxon>Bacillaceae</taxon>
        <taxon>Oceanobacillus</taxon>
    </lineage>
</organism>
<accession>A0A1H9Y7T3</accession>